<dbReference type="RefSeq" id="WP_370775060.1">
    <property type="nucleotide sequence ID" value="NZ_CACRUM010000089.1"/>
</dbReference>
<dbReference type="GO" id="GO:0046872">
    <property type="term" value="F:metal ion binding"/>
    <property type="evidence" value="ECO:0007669"/>
    <property type="project" value="UniProtKB-KW"/>
</dbReference>
<proteinExistence type="predicted"/>
<dbReference type="PROSITE" id="PS51379">
    <property type="entry name" value="4FE4S_FER_2"/>
    <property type="match status" value="1"/>
</dbReference>
<reference evidence="5" key="1">
    <citation type="submission" date="2019-11" db="EMBL/GenBank/DDBJ databases">
        <authorList>
            <person name="Feng L."/>
        </authorList>
    </citation>
    <scope>NUCLEOTIDE SEQUENCE</scope>
    <source>
        <strain evidence="5">RintestinalisLFYP67</strain>
    </source>
</reference>
<dbReference type="Pfam" id="PF00037">
    <property type="entry name" value="Fer4"/>
    <property type="match status" value="1"/>
</dbReference>
<keyword evidence="3" id="KW-0411">Iron-sulfur</keyword>
<dbReference type="InterPro" id="IPR017896">
    <property type="entry name" value="4Fe4S_Fe-S-bd"/>
</dbReference>
<dbReference type="Gene3D" id="3.30.70.20">
    <property type="match status" value="1"/>
</dbReference>
<gene>
    <name evidence="5" type="ORF">RILFYP67_02940</name>
</gene>
<name>A0A6N3GUB5_9FIRM</name>
<dbReference type="AlphaFoldDB" id="A0A6N3GUB5"/>
<evidence type="ECO:0000256" key="2">
    <source>
        <dbReference type="ARBA" id="ARBA00023004"/>
    </source>
</evidence>
<dbReference type="GO" id="GO:0051536">
    <property type="term" value="F:iron-sulfur cluster binding"/>
    <property type="evidence" value="ECO:0007669"/>
    <property type="project" value="UniProtKB-KW"/>
</dbReference>
<feature type="domain" description="4Fe-4S ferredoxin-type" evidence="4">
    <location>
        <begin position="1"/>
        <end position="30"/>
    </location>
</feature>
<keyword evidence="1" id="KW-0479">Metal-binding</keyword>
<organism evidence="5">
    <name type="scientific">Roseburia intestinalis</name>
    <dbReference type="NCBI Taxonomy" id="166486"/>
    <lineage>
        <taxon>Bacteria</taxon>
        <taxon>Bacillati</taxon>
        <taxon>Bacillota</taxon>
        <taxon>Clostridia</taxon>
        <taxon>Lachnospirales</taxon>
        <taxon>Lachnospiraceae</taxon>
        <taxon>Roseburia</taxon>
    </lineage>
</organism>
<accession>A0A6N3GUB5</accession>
<dbReference type="EMBL" id="CACRUM010000089">
    <property type="protein sequence ID" value="VYU68046.1"/>
    <property type="molecule type" value="Genomic_DNA"/>
</dbReference>
<evidence type="ECO:0000259" key="4">
    <source>
        <dbReference type="PROSITE" id="PS51379"/>
    </source>
</evidence>
<evidence type="ECO:0000256" key="3">
    <source>
        <dbReference type="ARBA" id="ARBA00023014"/>
    </source>
</evidence>
<keyword evidence="2" id="KW-0408">Iron</keyword>
<protein>
    <recommendedName>
        <fullName evidence="4">4Fe-4S ferredoxin-type domain-containing protein</fullName>
    </recommendedName>
</protein>
<evidence type="ECO:0000313" key="5">
    <source>
        <dbReference type="EMBL" id="VYU68046.1"/>
    </source>
</evidence>
<dbReference type="PROSITE" id="PS00198">
    <property type="entry name" value="4FE4S_FER_1"/>
    <property type="match status" value="1"/>
</dbReference>
<sequence>MELVQQKGLCCGCRTCEHVCPKKAIHMEPDECGFLYPVID</sequence>
<dbReference type="SUPFAM" id="SSF54862">
    <property type="entry name" value="4Fe-4S ferredoxins"/>
    <property type="match status" value="1"/>
</dbReference>
<evidence type="ECO:0000256" key="1">
    <source>
        <dbReference type="ARBA" id="ARBA00022723"/>
    </source>
</evidence>
<dbReference type="InterPro" id="IPR017900">
    <property type="entry name" value="4Fe4S_Fe_S_CS"/>
</dbReference>